<keyword evidence="1" id="KW-1133">Transmembrane helix</keyword>
<reference evidence="2" key="1">
    <citation type="journal article" date="2015" name="Nature">
        <title>Complex archaea that bridge the gap between prokaryotes and eukaryotes.</title>
        <authorList>
            <person name="Spang A."/>
            <person name="Saw J.H."/>
            <person name="Jorgensen S.L."/>
            <person name="Zaremba-Niedzwiedzka K."/>
            <person name="Martijn J."/>
            <person name="Lind A.E."/>
            <person name="van Eijk R."/>
            <person name="Schleper C."/>
            <person name="Guy L."/>
            <person name="Ettema T.J."/>
        </authorList>
    </citation>
    <scope>NUCLEOTIDE SEQUENCE</scope>
</reference>
<keyword evidence="1" id="KW-0472">Membrane</keyword>
<dbReference type="EMBL" id="LAZR01021109">
    <property type="protein sequence ID" value="KKL86470.1"/>
    <property type="molecule type" value="Genomic_DNA"/>
</dbReference>
<feature type="transmembrane region" description="Helical" evidence="1">
    <location>
        <begin position="263"/>
        <end position="283"/>
    </location>
</feature>
<accession>A0A0F9HXK7</accession>
<name>A0A0F9HXK7_9ZZZZ</name>
<gene>
    <name evidence="2" type="ORF">LCGC14_1944420</name>
</gene>
<protein>
    <submittedName>
        <fullName evidence="2">Uncharacterized protein</fullName>
    </submittedName>
</protein>
<comment type="caution">
    <text evidence="2">The sequence shown here is derived from an EMBL/GenBank/DDBJ whole genome shotgun (WGS) entry which is preliminary data.</text>
</comment>
<dbReference type="AlphaFoldDB" id="A0A0F9HXK7"/>
<proteinExistence type="predicted"/>
<feature type="non-terminal residue" evidence="2">
    <location>
        <position position="1"/>
    </location>
</feature>
<organism evidence="2">
    <name type="scientific">marine sediment metagenome</name>
    <dbReference type="NCBI Taxonomy" id="412755"/>
    <lineage>
        <taxon>unclassified sequences</taxon>
        <taxon>metagenomes</taxon>
        <taxon>ecological metagenomes</taxon>
    </lineage>
</organism>
<keyword evidence="1" id="KW-0812">Transmembrane</keyword>
<evidence type="ECO:0000313" key="2">
    <source>
        <dbReference type="EMBL" id="KKL86470.1"/>
    </source>
</evidence>
<sequence length="288" mass="30852">ALADGYSIYVPIAGFENNTKTITINATYTSTGVLNKTTFEYGADLLYTYELDIYSVDGAAPVIIDSPSDFTVFEGYTGESLSWTATDAYAGNYTITRDVTTVVTTTNWTSGTPVVYNIPGGLIQGVYEFTINFKDTSLNPTTHSLNMTVLIPDTTDPVITSSPADVVVESGVYPADFSWTATDANPGTYTISRNGTIVVGATSWTSGSPVNYSIEGGLQYIVGVTTYEITFSDFIGNSVSDTVTMTVNPMTPTTTTPPPRIPGFEPLIVIGIFVIGSISLLAWKKKKK</sequence>
<evidence type="ECO:0000256" key="1">
    <source>
        <dbReference type="SAM" id="Phobius"/>
    </source>
</evidence>